<reference evidence="1 2" key="1">
    <citation type="submission" date="2019-03" db="EMBL/GenBank/DDBJ databases">
        <title>First draft genome of Liparis tanakae, snailfish: a comprehensive survey of snailfish specific genes.</title>
        <authorList>
            <person name="Kim W."/>
            <person name="Song I."/>
            <person name="Jeong J.-H."/>
            <person name="Kim D."/>
            <person name="Kim S."/>
            <person name="Ryu S."/>
            <person name="Song J.Y."/>
            <person name="Lee S.K."/>
        </authorList>
    </citation>
    <scope>NUCLEOTIDE SEQUENCE [LARGE SCALE GENOMIC DNA]</scope>
    <source>
        <tissue evidence="1">Muscle</tissue>
    </source>
</reference>
<protein>
    <submittedName>
        <fullName evidence="1">Uncharacterized protein</fullName>
    </submittedName>
</protein>
<sequence>MTDESSASRILGVIGSLFPQSFVASERSRLPALASIWALAADAEVASIFSTLGQIFNLPSASVALSILSASHQTSCHSLHSITASFLDEHVSPLAGELVPSQPWQA</sequence>
<proteinExistence type="predicted"/>
<dbReference type="Proteomes" id="UP000314294">
    <property type="component" value="Unassembled WGS sequence"/>
</dbReference>
<gene>
    <name evidence="1" type="ORF">EYF80_042563</name>
</gene>
<accession>A0A4Z2G2E9</accession>
<keyword evidence="2" id="KW-1185">Reference proteome</keyword>
<dbReference type="AlphaFoldDB" id="A0A4Z2G2E9"/>
<comment type="caution">
    <text evidence="1">The sequence shown here is derived from an EMBL/GenBank/DDBJ whole genome shotgun (WGS) entry which is preliminary data.</text>
</comment>
<evidence type="ECO:0000313" key="2">
    <source>
        <dbReference type="Proteomes" id="UP000314294"/>
    </source>
</evidence>
<name>A0A4Z2G2E9_9TELE</name>
<evidence type="ECO:0000313" key="1">
    <source>
        <dbReference type="EMBL" id="TNN47255.1"/>
    </source>
</evidence>
<organism evidence="1 2">
    <name type="scientific">Liparis tanakae</name>
    <name type="common">Tanaka's snailfish</name>
    <dbReference type="NCBI Taxonomy" id="230148"/>
    <lineage>
        <taxon>Eukaryota</taxon>
        <taxon>Metazoa</taxon>
        <taxon>Chordata</taxon>
        <taxon>Craniata</taxon>
        <taxon>Vertebrata</taxon>
        <taxon>Euteleostomi</taxon>
        <taxon>Actinopterygii</taxon>
        <taxon>Neopterygii</taxon>
        <taxon>Teleostei</taxon>
        <taxon>Neoteleostei</taxon>
        <taxon>Acanthomorphata</taxon>
        <taxon>Eupercaria</taxon>
        <taxon>Perciformes</taxon>
        <taxon>Cottioidei</taxon>
        <taxon>Cottales</taxon>
        <taxon>Liparidae</taxon>
        <taxon>Liparis</taxon>
    </lineage>
</organism>
<dbReference type="EMBL" id="SRLO01000751">
    <property type="protein sequence ID" value="TNN47255.1"/>
    <property type="molecule type" value="Genomic_DNA"/>
</dbReference>